<evidence type="ECO:0000256" key="1">
    <source>
        <dbReference type="SAM" id="Phobius"/>
    </source>
</evidence>
<evidence type="ECO:0000313" key="2">
    <source>
        <dbReference type="EMBL" id="VDN94753.1"/>
    </source>
</evidence>
<protein>
    <submittedName>
        <fullName evidence="2 4">Uncharacterized protein</fullName>
    </submittedName>
</protein>
<reference evidence="2 3" key="2">
    <citation type="submission" date="2018-11" db="EMBL/GenBank/DDBJ databases">
        <authorList>
            <consortium name="Pathogen Informatics"/>
        </authorList>
    </citation>
    <scope>NUCLEOTIDE SEQUENCE [LARGE SCALE GENOMIC DNA]</scope>
</reference>
<keyword evidence="1" id="KW-1133">Transmembrane helix</keyword>
<feature type="transmembrane region" description="Helical" evidence="1">
    <location>
        <begin position="119"/>
        <end position="139"/>
    </location>
</feature>
<dbReference type="WBParaSite" id="BPAG_0001364001-mRNA-1">
    <property type="protein sequence ID" value="BPAG_0001364001-mRNA-1"/>
    <property type="gene ID" value="BPAG_0001364001"/>
</dbReference>
<evidence type="ECO:0000313" key="4">
    <source>
        <dbReference type="WBParaSite" id="BPAG_0001364001-mRNA-1"/>
    </source>
</evidence>
<accession>A0A0N4TXE2</accession>
<feature type="transmembrane region" description="Helical" evidence="1">
    <location>
        <begin position="145"/>
        <end position="169"/>
    </location>
</feature>
<evidence type="ECO:0000313" key="3">
    <source>
        <dbReference type="Proteomes" id="UP000278627"/>
    </source>
</evidence>
<organism evidence="4">
    <name type="scientific">Brugia pahangi</name>
    <name type="common">Filarial nematode worm</name>
    <dbReference type="NCBI Taxonomy" id="6280"/>
    <lineage>
        <taxon>Eukaryota</taxon>
        <taxon>Metazoa</taxon>
        <taxon>Ecdysozoa</taxon>
        <taxon>Nematoda</taxon>
        <taxon>Chromadorea</taxon>
        <taxon>Rhabditida</taxon>
        <taxon>Spirurina</taxon>
        <taxon>Spiruromorpha</taxon>
        <taxon>Filarioidea</taxon>
        <taxon>Onchocercidae</taxon>
        <taxon>Brugia</taxon>
    </lineage>
</organism>
<keyword evidence="1" id="KW-0472">Membrane</keyword>
<dbReference type="Proteomes" id="UP000278627">
    <property type="component" value="Unassembled WGS sequence"/>
</dbReference>
<gene>
    <name evidence="2" type="ORF">BPAG_LOCUS13568</name>
</gene>
<keyword evidence="3" id="KW-1185">Reference proteome</keyword>
<name>A0A0N4TXE2_BRUPA</name>
<dbReference type="AlphaFoldDB" id="A0A0N4TXE2"/>
<keyword evidence="1" id="KW-0812">Transmembrane</keyword>
<dbReference type="EMBL" id="UZAD01013412">
    <property type="protein sequence ID" value="VDN94753.1"/>
    <property type="molecule type" value="Genomic_DNA"/>
</dbReference>
<reference evidence="4" key="1">
    <citation type="submission" date="2017-02" db="UniProtKB">
        <authorList>
            <consortium name="WormBaseParasite"/>
        </authorList>
    </citation>
    <scope>IDENTIFICATION</scope>
</reference>
<sequence>MSKEPMEASVILILDDDIISLFLAAKLSIKLDFFQRTIIKDANSISDDLVAAQKQLASISGCIATSHNEKKKGRPVNYKFSYSAAYTYKFLLARDGRFHPGVVFYFFGLRALSNEMVKCVHLLIHHPFSVSFTVLTVLVTLYHYFLFYIGFHIFHIVKIEIIILGYHLLKDFTVQYDNL</sequence>
<proteinExistence type="predicted"/>